<dbReference type="SUPFAM" id="SSF81324">
    <property type="entry name" value="Voltage-gated potassium channels"/>
    <property type="match status" value="1"/>
</dbReference>
<proteinExistence type="predicted"/>
<dbReference type="PANTHER" id="PTHR10217">
    <property type="entry name" value="VOLTAGE AND LIGAND GATED POTASSIUM CHANNEL"/>
    <property type="match status" value="1"/>
</dbReference>
<dbReference type="PROSITE" id="PS50042">
    <property type="entry name" value="CNMP_BINDING_3"/>
    <property type="match status" value="1"/>
</dbReference>
<evidence type="ECO:0000256" key="2">
    <source>
        <dbReference type="ARBA" id="ARBA00022448"/>
    </source>
</evidence>
<dbReference type="InterPro" id="IPR000595">
    <property type="entry name" value="cNMP-bd_dom"/>
</dbReference>
<keyword evidence="6" id="KW-0631">Potassium channel</keyword>
<dbReference type="CDD" id="cd00038">
    <property type="entry name" value="CAP_ED"/>
    <property type="match status" value="1"/>
</dbReference>
<keyword evidence="12" id="KW-0407">Ion channel</keyword>
<feature type="domain" description="Cyclic nucleotide-binding" evidence="14">
    <location>
        <begin position="411"/>
        <end position="530"/>
    </location>
</feature>
<dbReference type="PRINTS" id="PR01463">
    <property type="entry name" value="EAGCHANLFMLY"/>
</dbReference>
<protein>
    <submittedName>
        <fullName evidence="16">Potassium voltage-gated channel subfamily H member 6</fullName>
    </submittedName>
</protein>
<evidence type="ECO:0000256" key="4">
    <source>
        <dbReference type="ARBA" id="ARBA00022538"/>
    </source>
</evidence>
<dbReference type="Gene3D" id="2.60.120.10">
    <property type="entry name" value="Jelly Rolls"/>
    <property type="match status" value="1"/>
</dbReference>
<sequence length="715" mass="82519">MSFQLNMPTFSIKSYGETKFDKIKKLMMVNQNTKPRRHVTRKRKISVEMTRVMFLGSDILPQYKLFQEKGRSYVILHYSGLKAIWDWFILLLVMYTAIVIPFMVTFVLSPKSCTATNRSLYIIENVVDIMFVIDILINFRTSFVDSNDEVVYDSCRIAVNYLKRWFILDFLAAFPFQLLCVISHVNQTTTLISLVKSARLLRLVRVTRKLDMYFEYNVALLLLLLFGFALIAHWLACIWYAIGAYENSLKNSQSWLLKLTKDFNKTINKTEFELDISTSYLTALYFTLSSMTSVGFGNVSANTNREKLFAILIMLLGALMYAIIFGNVTAIIHRLYSGMAHYHSTMRRVRQFIRFYRIPSPLRQRLEDYSQYDYSYTNGIDMNEVLKHFPEGLQADVCLHLNRHLFVRSPAFRGVSPGCLRSLSLKLKTTRYTPGNYVIHYGDEIVNLMWIERGTLEVWQGDKVVFVLGKCDSFGENFGLVYNRLIGKSCASVCALTYCDIQSVSRDDLLSIMRAYPEFHKKFNRNFQVSFNLRDLELEEQDLSSSLCNLNQQRQNVLELLKRQSSFNVESLKKTNDDSIFSSSSALSNDSTISGYRNLSSNHVAPKVVSTINLFPSHSIYVTDHSNDHSGNIFFQQENLSLSTNKEENLSLTTNKEEKKIDQIRNWLENFEKAKKDITSILKLLNIESEKISAIKLGSLNNLLTVPKQPRKISI</sequence>
<feature type="transmembrane region" description="Helical" evidence="13">
    <location>
        <begin position="170"/>
        <end position="195"/>
    </location>
</feature>
<organism evidence="15 16">
    <name type="scientific">Hydra vulgaris</name>
    <name type="common">Hydra</name>
    <name type="synonym">Hydra attenuata</name>
    <dbReference type="NCBI Taxonomy" id="6087"/>
    <lineage>
        <taxon>Eukaryota</taxon>
        <taxon>Metazoa</taxon>
        <taxon>Cnidaria</taxon>
        <taxon>Hydrozoa</taxon>
        <taxon>Hydroidolina</taxon>
        <taxon>Anthoathecata</taxon>
        <taxon>Aplanulata</taxon>
        <taxon>Hydridae</taxon>
        <taxon>Hydra</taxon>
    </lineage>
</organism>
<keyword evidence="5 13" id="KW-0812">Transmembrane</keyword>
<evidence type="ECO:0000259" key="14">
    <source>
        <dbReference type="PROSITE" id="PS50042"/>
    </source>
</evidence>
<feature type="transmembrane region" description="Helical" evidence="13">
    <location>
        <begin position="308"/>
        <end position="332"/>
    </location>
</feature>
<keyword evidence="10" id="KW-0406">Ion transport</keyword>
<dbReference type="Gene3D" id="1.10.1200.260">
    <property type="match status" value="1"/>
</dbReference>
<evidence type="ECO:0000256" key="3">
    <source>
        <dbReference type="ARBA" id="ARBA00022475"/>
    </source>
</evidence>
<dbReference type="PRINTS" id="PR01470">
    <property type="entry name" value="ERGCHANNEL"/>
</dbReference>
<dbReference type="Proteomes" id="UP001652625">
    <property type="component" value="Chromosome 11"/>
</dbReference>
<evidence type="ECO:0000313" key="15">
    <source>
        <dbReference type="Proteomes" id="UP001652625"/>
    </source>
</evidence>
<keyword evidence="9 13" id="KW-1133">Transmembrane helix</keyword>
<feature type="transmembrane region" description="Helical" evidence="13">
    <location>
        <begin position="120"/>
        <end position="139"/>
    </location>
</feature>
<dbReference type="Pfam" id="PF00027">
    <property type="entry name" value="cNMP_binding"/>
    <property type="match status" value="1"/>
</dbReference>
<dbReference type="InterPro" id="IPR005821">
    <property type="entry name" value="Ion_trans_dom"/>
</dbReference>
<evidence type="ECO:0000256" key="12">
    <source>
        <dbReference type="ARBA" id="ARBA00023303"/>
    </source>
</evidence>
<gene>
    <name evidence="16" type="primary">LOC100198513</name>
</gene>
<dbReference type="InterPro" id="IPR003938">
    <property type="entry name" value="K_chnl_volt-dep_EAG/ELK/ERG"/>
</dbReference>
<feature type="transmembrane region" description="Helical" evidence="13">
    <location>
        <begin position="216"/>
        <end position="242"/>
    </location>
</feature>
<keyword evidence="8" id="KW-0630">Potassium</keyword>
<keyword evidence="4" id="KW-0633">Potassium transport</keyword>
<evidence type="ECO:0000256" key="7">
    <source>
        <dbReference type="ARBA" id="ARBA00022882"/>
    </source>
</evidence>
<evidence type="ECO:0000256" key="1">
    <source>
        <dbReference type="ARBA" id="ARBA00004651"/>
    </source>
</evidence>
<keyword evidence="7" id="KW-0851">Voltage-gated channel</keyword>
<keyword evidence="15" id="KW-1185">Reference proteome</keyword>
<dbReference type="InterPro" id="IPR018490">
    <property type="entry name" value="cNMP-bd_dom_sf"/>
</dbReference>
<dbReference type="InterPro" id="IPR014710">
    <property type="entry name" value="RmlC-like_jellyroll"/>
</dbReference>
<dbReference type="Gene3D" id="1.10.287.70">
    <property type="match status" value="1"/>
</dbReference>
<dbReference type="GeneID" id="100198513"/>
<dbReference type="RefSeq" id="XP_065667038.1">
    <property type="nucleotide sequence ID" value="XM_065810966.1"/>
</dbReference>
<dbReference type="PANTHER" id="PTHR10217:SF548">
    <property type="entry name" value="GH12235P"/>
    <property type="match status" value="1"/>
</dbReference>
<evidence type="ECO:0000256" key="5">
    <source>
        <dbReference type="ARBA" id="ARBA00022692"/>
    </source>
</evidence>
<dbReference type="Pfam" id="PF00520">
    <property type="entry name" value="Ion_trans"/>
    <property type="match status" value="1"/>
</dbReference>
<accession>A0ABM4CYI8</accession>
<reference evidence="16" key="1">
    <citation type="submission" date="2025-08" db="UniProtKB">
        <authorList>
            <consortium name="RefSeq"/>
        </authorList>
    </citation>
    <scope>IDENTIFICATION</scope>
</reference>
<keyword evidence="2" id="KW-0813">Transport</keyword>
<dbReference type="SMART" id="SM00100">
    <property type="entry name" value="cNMP"/>
    <property type="match status" value="1"/>
</dbReference>
<evidence type="ECO:0000256" key="10">
    <source>
        <dbReference type="ARBA" id="ARBA00023065"/>
    </source>
</evidence>
<dbReference type="InterPro" id="IPR050818">
    <property type="entry name" value="KCNH_animal-type"/>
</dbReference>
<evidence type="ECO:0000313" key="16">
    <source>
        <dbReference type="RefSeq" id="XP_065667038.1"/>
    </source>
</evidence>
<dbReference type="InterPro" id="IPR003967">
    <property type="entry name" value="K_chnl_volt-dep_ERG"/>
</dbReference>
<evidence type="ECO:0000256" key="11">
    <source>
        <dbReference type="ARBA" id="ARBA00023136"/>
    </source>
</evidence>
<evidence type="ECO:0000256" key="6">
    <source>
        <dbReference type="ARBA" id="ARBA00022826"/>
    </source>
</evidence>
<feature type="transmembrane region" description="Helical" evidence="13">
    <location>
        <begin position="87"/>
        <end position="108"/>
    </location>
</feature>
<keyword evidence="11 13" id="KW-0472">Membrane</keyword>
<dbReference type="SUPFAM" id="SSF51206">
    <property type="entry name" value="cAMP-binding domain-like"/>
    <property type="match status" value="1"/>
</dbReference>
<name>A0ABM4CYI8_HYDVU</name>
<evidence type="ECO:0000256" key="13">
    <source>
        <dbReference type="SAM" id="Phobius"/>
    </source>
</evidence>
<comment type="subcellular location">
    <subcellularLocation>
        <location evidence="1">Cell membrane</location>
        <topology evidence="1">Multi-pass membrane protein</topology>
    </subcellularLocation>
</comment>
<evidence type="ECO:0000256" key="8">
    <source>
        <dbReference type="ARBA" id="ARBA00022958"/>
    </source>
</evidence>
<evidence type="ECO:0000256" key="9">
    <source>
        <dbReference type="ARBA" id="ARBA00022989"/>
    </source>
</evidence>
<feature type="transmembrane region" description="Helical" evidence="13">
    <location>
        <begin position="280"/>
        <end position="301"/>
    </location>
</feature>
<keyword evidence="3" id="KW-1003">Cell membrane</keyword>